<dbReference type="InParanoid" id="A0A7M7KAC5"/>
<dbReference type="OrthoDB" id="8325063at2759"/>
<feature type="domain" description="Macrodomain effector MavL" evidence="1">
    <location>
        <begin position="9"/>
        <end position="336"/>
    </location>
</feature>
<protein>
    <recommendedName>
        <fullName evidence="1">Macrodomain effector MavL domain-containing protein</fullName>
    </recommendedName>
</protein>
<evidence type="ECO:0000313" key="3">
    <source>
        <dbReference type="Proteomes" id="UP000594260"/>
    </source>
</evidence>
<evidence type="ECO:0000313" key="2">
    <source>
        <dbReference type="EnsemblMetazoa" id="XP_022663892"/>
    </source>
</evidence>
<keyword evidence="3" id="KW-1185">Reference proteome</keyword>
<dbReference type="EnsemblMetazoa" id="XM_022808158">
    <property type="protein sequence ID" value="XP_022663893"/>
    <property type="gene ID" value="LOC111251513"/>
</dbReference>
<dbReference type="RefSeq" id="XP_022663891.1">
    <property type="nucleotide sequence ID" value="XM_022808156.1"/>
</dbReference>
<dbReference type="KEGG" id="vde:111251513"/>
<sequence length="365" mass="41181">MCELTKPNYELLLSSETLGKVVAYKQLLEAGPQQPGAYLSRQLEGVSLADLTTEQFIGFLLKTKVPCIFAESKLRCDGSDWTPEEVSILGDICVAVEVTVFDNGVWSTYDPQFIPYDEPFPAHLLFVPGALLSNPNSPDLKEVLDEDKGLSFDKYATLMCRRLMPVFDYINDTATERNKALVTLPGIGCGLFAGDFIEVFPGYLEKTLFNILSNNHKRWINIDYVVFVPYKGKSTTSILGHISYRVRPYLTHLKPQLSMPAIFQETHDNQLDDFSQYHLYKLVAWDHLSYPGSDYYLGKRHTDNGVSAAATDVMSKLLGVEGSYDGRGYYKPPKEFLIWNDVVKAYNIGLYVHQNLRVAVETPKN</sequence>
<organism evidence="2 3">
    <name type="scientific">Varroa destructor</name>
    <name type="common">Honeybee mite</name>
    <dbReference type="NCBI Taxonomy" id="109461"/>
    <lineage>
        <taxon>Eukaryota</taxon>
        <taxon>Metazoa</taxon>
        <taxon>Ecdysozoa</taxon>
        <taxon>Arthropoda</taxon>
        <taxon>Chelicerata</taxon>
        <taxon>Arachnida</taxon>
        <taxon>Acari</taxon>
        <taxon>Parasitiformes</taxon>
        <taxon>Mesostigmata</taxon>
        <taxon>Gamasina</taxon>
        <taxon>Dermanyssoidea</taxon>
        <taxon>Varroidae</taxon>
        <taxon>Varroa</taxon>
    </lineage>
</organism>
<dbReference type="Proteomes" id="UP000594260">
    <property type="component" value="Unplaced"/>
</dbReference>
<reference evidence="2" key="1">
    <citation type="submission" date="2021-01" db="UniProtKB">
        <authorList>
            <consortium name="EnsemblMetazoa"/>
        </authorList>
    </citation>
    <scope>IDENTIFICATION</scope>
</reference>
<name>A0A7M7KAC5_VARDE</name>
<proteinExistence type="predicted"/>
<dbReference type="InterPro" id="IPR057098">
    <property type="entry name" value="MavL"/>
</dbReference>
<dbReference type="GeneID" id="111251513"/>
<dbReference type="Pfam" id="PF24754">
    <property type="entry name" value="MavL"/>
    <property type="match status" value="1"/>
</dbReference>
<evidence type="ECO:0000259" key="1">
    <source>
        <dbReference type="Pfam" id="PF24754"/>
    </source>
</evidence>
<dbReference type="RefSeq" id="XP_022663893.1">
    <property type="nucleotide sequence ID" value="XM_022808158.1"/>
</dbReference>
<accession>A0A7M7KAC5</accession>
<dbReference type="EnsemblMetazoa" id="XM_022808156">
    <property type="protein sequence ID" value="XP_022663891"/>
    <property type="gene ID" value="LOC111251513"/>
</dbReference>
<dbReference type="EnsemblMetazoa" id="XM_022808157">
    <property type="protein sequence ID" value="XP_022663892"/>
    <property type="gene ID" value="LOC111251513"/>
</dbReference>
<dbReference type="RefSeq" id="XP_022663892.1">
    <property type="nucleotide sequence ID" value="XM_022808157.1"/>
</dbReference>
<dbReference type="AlphaFoldDB" id="A0A7M7KAC5"/>